<sequence>MRIFRQAFEQLGGSRSRTKSDSRQQEDMCIVPPEEYFKQDRPQPLTRQFFTMLSTLEQRIVKECTVERVNQVVQMYQQCIEFYDSRKDDIKYYFVDKIQNALYEMQQQISCLKTKLVTEVQSPVNQKINNLSPIPIEEDEHYIRNKKKEKSIKLAIQEQVIQVVKYQPEQVQGMVNEYHEKLDQHASMIKKSVNQQEHQFNERLRKRSINKKSLSRCNSSGILEENK</sequence>
<dbReference type="RefSeq" id="XP_001431199.1">
    <property type="nucleotide sequence ID" value="XM_001431162.1"/>
</dbReference>
<dbReference type="InParanoid" id="A0BZ34"/>
<keyword evidence="2" id="KW-1185">Reference proteome</keyword>
<proteinExistence type="predicted"/>
<name>A0BZ34_PARTE</name>
<dbReference type="Proteomes" id="UP000000600">
    <property type="component" value="Unassembled WGS sequence"/>
</dbReference>
<accession>A0BZ34</accession>
<gene>
    <name evidence="1" type="ORF">GSPATT00033654001</name>
</gene>
<organism evidence="1 2">
    <name type="scientific">Paramecium tetraurelia</name>
    <dbReference type="NCBI Taxonomy" id="5888"/>
    <lineage>
        <taxon>Eukaryota</taxon>
        <taxon>Sar</taxon>
        <taxon>Alveolata</taxon>
        <taxon>Ciliophora</taxon>
        <taxon>Intramacronucleata</taxon>
        <taxon>Oligohymenophorea</taxon>
        <taxon>Peniculida</taxon>
        <taxon>Parameciidae</taxon>
        <taxon>Paramecium</taxon>
    </lineage>
</organism>
<dbReference type="GeneID" id="5016983"/>
<reference evidence="1 2" key="1">
    <citation type="journal article" date="2006" name="Nature">
        <title>Global trends of whole-genome duplications revealed by the ciliate Paramecium tetraurelia.</title>
        <authorList>
            <consortium name="Genoscope"/>
            <person name="Aury J.-M."/>
            <person name="Jaillon O."/>
            <person name="Duret L."/>
            <person name="Noel B."/>
            <person name="Jubin C."/>
            <person name="Porcel B.M."/>
            <person name="Segurens B."/>
            <person name="Daubin V."/>
            <person name="Anthouard V."/>
            <person name="Aiach N."/>
            <person name="Arnaiz O."/>
            <person name="Billaut A."/>
            <person name="Beisson J."/>
            <person name="Blanc I."/>
            <person name="Bouhouche K."/>
            <person name="Camara F."/>
            <person name="Duharcourt S."/>
            <person name="Guigo R."/>
            <person name="Gogendeau D."/>
            <person name="Katinka M."/>
            <person name="Keller A.-M."/>
            <person name="Kissmehl R."/>
            <person name="Klotz C."/>
            <person name="Koll F."/>
            <person name="Le Moue A."/>
            <person name="Lepere C."/>
            <person name="Malinsky S."/>
            <person name="Nowacki M."/>
            <person name="Nowak J.K."/>
            <person name="Plattner H."/>
            <person name="Poulain J."/>
            <person name="Ruiz F."/>
            <person name="Serrano V."/>
            <person name="Zagulski M."/>
            <person name="Dessen P."/>
            <person name="Betermier M."/>
            <person name="Weissenbach J."/>
            <person name="Scarpelli C."/>
            <person name="Schachter V."/>
            <person name="Sperling L."/>
            <person name="Meyer E."/>
            <person name="Cohen J."/>
            <person name="Wincker P."/>
        </authorList>
    </citation>
    <scope>NUCLEOTIDE SEQUENCE [LARGE SCALE GENOMIC DNA]</scope>
    <source>
        <strain evidence="1 2">Stock d4-2</strain>
    </source>
</reference>
<dbReference type="EMBL" id="CT868028">
    <property type="protein sequence ID" value="CAK63801.1"/>
    <property type="molecule type" value="Genomic_DNA"/>
</dbReference>
<protein>
    <submittedName>
        <fullName evidence="1">Uncharacterized protein</fullName>
    </submittedName>
</protein>
<evidence type="ECO:0000313" key="1">
    <source>
        <dbReference type="EMBL" id="CAK63801.1"/>
    </source>
</evidence>
<dbReference type="HOGENOM" id="CLU_1226867_0_0_1"/>
<dbReference type="KEGG" id="ptm:GSPATT00033654001"/>
<dbReference type="OrthoDB" id="289628at2759"/>
<dbReference type="OMA" id="VNEYHEK"/>
<dbReference type="AlphaFoldDB" id="A0BZ34"/>
<evidence type="ECO:0000313" key="2">
    <source>
        <dbReference type="Proteomes" id="UP000000600"/>
    </source>
</evidence>